<dbReference type="EMBL" id="UGSS01000002">
    <property type="protein sequence ID" value="SUB34420.1"/>
    <property type="molecule type" value="Genomic_DNA"/>
</dbReference>
<sequence>MKKLLITTVLAGFALSTQAEGWYVQGDLGYSF</sequence>
<proteinExistence type="predicted"/>
<keyword evidence="2" id="KW-1185">Reference proteome</keyword>
<evidence type="ECO:0000313" key="1">
    <source>
        <dbReference type="EMBL" id="SUB34420.1"/>
    </source>
</evidence>
<evidence type="ECO:0000313" key="2">
    <source>
        <dbReference type="Proteomes" id="UP000254280"/>
    </source>
</evidence>
<dbReference type="Proteomes" id="UP000254280">
    <property type="component" value="Unassembled WGS sequence"/>
</dbReference>
<reference evidence="1 2" key="1">
    <citation type="submission" date="2018-06" db="EMBL/GenBank/DDBJ databases">
        <authorList>
            <consortium name="Pathogen Informatics"/>
            <person name="Doyle S."/>
        </authorList>
    </citation>
    <scope>NUCLEOTIDE SEQUENCE [LARGE SCALE GENOMIC DNA]</scope>
    <source>
        <strain evidence="1 2">NCTC10699</strain>
    </source>
</reference>
<gene>
    <name evidence="1" type="ORF">NCTC10699_02089</name>
</gene>
<dbReference type="AlphaFoldDB" id="A0A379B8K8"/>
<organism evidence="1 2">
    <name type="scientific">[Pasteurella] mairii</name>
    <dbReference type="NCBI Taxonomy" id="757"/>
    <lineage>
        <taxon>Bacteria</taxon>
        <taxon>Pseudomonadati</taxon>
        <taxon>Pseudomonadota</taxon>
        <taxon>Gammaproteobacteria</taxon>
        <taxon>Pasteurellales</taxon>
        <taxon>Pasteurellaceae</taxon>
    </lineage>
</organism>
<accession>A0A379B8K8</accession>
<protein>
    <submittedName>
        <fullName evidence="1">Uncharacterized protein</fullName>
    </submittedName>
</protein>
<name>A0A379B8K8_9PAST</name>